<feature type="region of interest" description="Disordered" evidence="1">
    <location>
        <begin position="478"/>
        <end position="546"/>
    </location>
</feature>
<feature type="compositionally biased region" description="Basic residues" evidence="1">
    <location>
        <begin position="478"/>
        <end position="492"/>
    </location>
</feature>
<dbReference type="EMBL" id="CAMPGE010000839">
    <property type="protein sequence ID" value="CAI2359599.1"/>
    <property type="molecule type" value="Genomic_DNA"/>
</dbReference>
<gene>
    <name evidence="2" type="ORF">ECRASSUSDP1_LOCUS891</name>
</gene>
<feature type="compositionally biased region" description="Basic residues" evidence="1">
    <location>
        <begin position="1"/>
        <end position="17"/>
    </location>
</feature>
<comment type="caution">
    <text evidence="2">The sequence shown here is derived from an EMBL/GenBank/DDBJ whole genome shotgun (WGS) entry which is preliminary data.</text>
</comment>
<evidence type="ECO:0000313" key="3">
    <source>
        <dbReference type="Proteomes" id="UP001295684"/>
    </source>
</evidence>
<feature type="compositionally biased region" description="Basic and acidic residues" evidence="1">
    <location>
        <begin position="39"/>
        <end position="56"/>
    </location>
</feature>
<reference evidence="2" key="1">
    <citation type="submission" date="2023-07" db="EMBL/GenBank/DDBJ databases">
        <authorList>
            <consortium name="AG Swart"/>
            <person name="Singh M."/>
            <person name="Singh A."/>
            <person name="Seah K."/>
            <person name="Emmerich C."/>
        </authorList>
    </citation>
    <scope>NUCLEOTIDE SEQUENCE</scope>
    <source>
        <strain evidence="2">DP1</strain>
    </source>
</reference>
<keyword evidence="3" id="KW-1185">Reference proteome</keyword>
<sequence>MPKHRNRKRHSRKKTKTKSLVVHQEKQFKAISSVMFPPQREDQKEDKLLREKRTSKPEGIQRVSLRIANDMDVYKSKISQVLMKRKKKMEDPYMSRMESDSWDTERMDSASDFYDPKCGTLPDNLVIRPRYSELPKTPLKPSNSLSPPKISKSIAQTFLNPSNIPSKMPQKALNSSIPTNFLRNTHLSHNKIKNCSSIPVPELGISQKFLSQEQISKNLFLTKIDHDIRSFKLNFESQNDLEGVKNKTSLVPRWPLKEEIRYFKQNNGILDYETGICVGVWGNDFRENLEERKESVEIKQDFGNKGSSYCGAEEVKWDKRKFQDEYKKQIDLIKVNKIDLNPTEIQDRRNETRLKISYNRSLQPSPFVTAQKKKLKGNNLFMKTYDDSKMYYREHNKKKDTLRTALGSKLQVVNYSSLAKKSHSISTPDINETKIDSESIKESETTKDMQNPPSVVYQKFRITVSKNHSELRKNLMSHKKQKVLKSKRKKHLPMLPSLSKGLKGIKSTSKSSISEKIEQEFHKFPSKPPSHLNSGQISPQKSDQLHLHQSNSAADYLCQAAQEPSQVTFNIGCGAKPSRGFSQGNVKDQFLPMSKSFTKKFD</sequence>
<protein>
    <submittedName>
        <fullName evidence="2">Uncharacterized protein</fullName>
    </submittedName>
</protein>
<feature type="compositionally biased region" description="Polar residues" evidence="1">
    <location>
        <begin position="531"/>
        <end position="546"/>
    </location>
</feature>
<feature type="compositionally biased region" description="Low complexity" evidence="1">
    <location>
        <begin position="497"/>
        <end position="512"/>
    </location>
</feature>
<organism evidence="2 3">
    <name type="scientific">Euplotes crassus</name>
    <dbReference type="NCBI Taxonomy" id="5936"/>
    <lineage>
        <taxon>Eukaryota</taxon>
        <taxon>Sar</taxon>
        <taxon>Alveolata</taxon>
        <taxon>Ciliophora</taxon>
        <taxon>Intramacronucleata</taxon>
        <taxon>Spirotrichea</taxon>
        <taxon>Hypotrichia</taxon>
        <taxon>Euplotida</taxon>
        <taxon>Euplotidae</taxon>
        <taxon>Moneuplotes</taxon>
    </lineage>
</organism>
<feature type="region of interest" description="Disordered" evidence="1">
    <location>
        <begin position="1"/>
        <end position="20"/>
    </location>
</feature>
<feature type="compositionally biased region" description="Basic and acidic residues" evidence="1">
    <location>
        <begin position="513"/>
        <end position="523"/>
    </location>
</feature>
<dbReference type="AlphaFoldDB" id="A0AAD1U5W4"/>
<accession>A0AAD1U5W4</accession>
<evidence type="ECO:0000256" key="1">
    <source>
        <dbReference type="SAM" id="MobiDB-lite"/>
    </source>
</evidence>
<proteinExistence type="predicted"/>
<feature type="region of interest" description="Disordered" evidence="1">
    <location>
        <begin position="36"/>
        <end position="57"/>
    </location>
</feature>
<name>A0AAD1U5W4_EUPCR</name>
<dbReference type="Proteomes" id="UP001295684">
    <property type="component" value="Unassembled WGS sequence"/>
</dbReference>
<evidence type="ECO:0000313" key="2">
    <source>
        <dbReference type="EMBL" id="CAI2359599.1"/>
    </source>
</evidence>